<evidence type="ECO:0000313" key="4">
    <source>
        <dbReference type="EMBL" id="MDD9204924.1"/>
    </source>
</evidence>
<feature type="domain" description="Phosphotransferase system enzyme I N-terminal" evidence="3">
    <location>
        <begin position="2"/>
        <end position="49"/>
    </location>
</feature>
<protein>
    <submittedName>
        <fullName evidence="4">Phosphoenolpyruvate-utilizing N-terminal domain-containing protein</fullName>
    </submittedName>
</protein>
<evidence type="ECO:0000256" key="1">
    <source>
        <dbReference type="ARBA" id="ARBA00007837"/>
    </source>
</evidence>
<dbReference type="SUPFAM" id="SSF47831">
    <property type="entry name" value="Enzyme I of the PEP:sugar phosphotransferase system HPr-binding (sub)domain"/>
    <property type="match status" value="1"/>
</dbReference>
<reference evidence="4" key="1">
    <citation type="submission" date="2023-02" db="EMBL/GenBank/DDBJ databases">
        <title>Georgenia sp.10Sc9-8, isolated from a soil sample collected from the Taklamakan desert.</title>
        <authorList>
            <person name="Liu S."/>
        </authorList>
    </citation>
    <scope>NUCLEOTIDE SEQUENCE</scope>
    <source>
        <strain evidence="4">10Sc9-8</strain>
    </source>
</reference>
<keyword evidence="5" id="KW-1185">Reference proteome</keyword>
<feature type="non-terminal residue" evidence="4">
    <location>
        <position position="1"/>
    </location>
</feature>
<comment type="caution">
    <text evidence="4">The sequence shown here is derived from an EMBL/GenBank/DDBJ whole genome shotgun (WGS) entry which is preliminary data.</text>
</comment>
<evidence type="ECO:0000259" key="3">
    <source>
        <dbReference type="Pfam" id="PF05524"/>
    </source>
</evidence>
<evidence type="ECO:0000256" key="2">
    <source>
        <dbReference type="ARBA" id="ARBA00022679"/>
    </source>
</evidence>
<gene>
    <name evidence="4" type="ORF">PU560_00425</name>
</gene>
<name>A0ABT5TUH5_9MICO</name>
<comment type="similarity">
    <text evidence="1">Belongs to the PEP-utilizing enzyme family.</text>
</comment>
<dbReference type="InterPro" id="IPR008731">
    <property type="entry name" value="PTS_EIN"/>
</dbReference>
<proteinExistence type="inferred from homology"/>
<dbReference type="InterPro" id="IPR036618">
    <property type="entry name" value="PtsI_HPr-bd_sf"/>
</dbReference>
<dbReference type="PANTHER" id="PTHR46244:SF3">
    <property type="entry name" value="PHOSPHOENOLPYRUVATE-PROTEIN PHOSPHOTRANSFERASE"/>
    <property type="match status" value="1"/>
</dbReference>
<accession>A0ABT5TUH5</accession>
<dbReference type="InterPro" id="IPR036637">
    <property type="entry name" value="Phosphohistidine_dom_sf"/>
</dbReference>
<organism evidence="4 5">
    <name type="scientific">Georgenia halotolerans</name>
    <dbReference type="NCBI Taxonomy" id="3028317"/>
    <lineage>
        <taxon>Bacteria</taxon>
        <taxon>Bacillati</taxon>
        <taxon>Actinomycetota</taxon>
        <taxon>Actinomycetes</taxon>
        <taxon>Micrococcales</taxon>
        <taxon>Bogoriellaceae</taxon>
        <taxon>Georgenia</taxon>
    </lineage>
</organism>
<sequence>AQMATDPTLVKTAQDAVRSQRLAPAPAVWAAAEDVAAQLAGLGGYMAERARDVRDVRDRIVARLLDLPVPGVPRREEPFVLVAHDLAPADTALLDTEQVRALVTA</sequence>
<evidence type="ECO:0000313" key="5">
    <source>
        <dbReference type="Proteomes" id="UP001165561"/>
    </source>
</evidence>
<dbReference type="EMBL" id="JARACI010000096">
    <property type="protein sequence ID" value="MDD9204924.1"/>
    <property type="molecule type" value="Genomic_DNA"/>
</dbReference>
<dbReference type="Gene3D" id="1.10.274.10">
    <property type="entry name" value="PtsI, HPr-binding domain"/>
    <property type="match status" value="1"/>
</dbReference>
<dbReference type="InterPro" id="IPR050499">
    <property type="entry name" value="PEP-utilizing_PTS_enzyme"/>
</dbReference>
<dbReference type="PANTHER" id="PTHR46244">
    <property type="entry name" value="PHOSPHOENOLPYRUVATE-PROTEIN PHOSPHOTRANSFERASE"/>
    <property type="match status" value="1"/>
</dbReference>
<dbReference type="Proteomes" id="UP001165561">
    <property type="component" value="Unassembled WGS sequence"/>
</dbReference>
<dbReference type="Pfam" id="PF05524">
    <property type="entry name" value="PEP-utilisers_N"/>
    <property type="match status" value="1"/>
</dbReference>
<dbReference type="SUPFAM" id="SSF52009">
    <property type="entry name" value="Phosphohistidine domain"/>
    <property type="match status" value="1"/>
</dbReference>
<feature type="non-terminal residue" evidence="4">
    <location>
        <position position="105"/>
    </location>
</feature>
<keyword evidence="2" id="KW-0808">Transferase</keyword>